<reference evidence="1" key="1">
    <citation type="journal article" date="2023" name="G3 (Bethesda)">
        <title>A reference genome for the long-term kleptoplast-retaining sea slug Elysia crispata morphotype clarki.</title>
        <authorList>
            <person name="Eastman K.E."/>
            <person name="Pendleton A.L."/>
            <person name="Shaikh M.A."/>
            <person name="Suttiyut T."/>
            <person name="Ogas R."/>
            <person name="Tomko P."/>
            <person name="Gavelis G."/>
            <person name="Widhalm J.R."/>
            <person name="Wisecaver J.H."/>
        </authorList>
    </citation>
    <scope>NUCLEOTIDE SEQUENCE</scope>
    <source>
        <strain evidence="1">ECLA1</strain>
    </source>
</reference>
<dbReference type="EMBL" id="JAWDGP010007329">
    <property type="protein sequence ID" value="KAK3725635.1"/>
    <property type="molecule type" value="Genomic_DNA"/>
</dbReference>
<accession>A0AAE1CP59</accession>
<gene>
    <name evidence="1" type="ORF">RRG08_043052</name>
</gene>
<comment type="caution">
    <text evidence="1">The sequence shown here is derived from an EMBL/GenBank/DDBJ whole genome shotgun (WGS) entry which is preliminary data.</text>
</comment>
<name>A0AAE1CP59_9GAST</name>
<dbReference type="Proteomes" id="UP001283361">
    <property type="component" value="Unassembled WGS sequence"/>
</dbReference>
<evidence type="ECO:0000313" key="2">
    <source>
        <dbReference type="Proteomes" id="UP001283361"/>
    </source>
</evidence>
<proteinExistence type="predicted"/>
<keyword evidence="2" id="KW-1185">Reference proteome</keyword>
<sequence length="99" mass="11000">MGSVLIGEVTKSLSIALISNRFMNFGSPKGRNVCEKTQNNLWRQRWRQHSNGCRVITLVYSAPYGVKRTLVHRGERALSGERLASGVGDNWFAPGRPVG</sequence>
<protein>
    <submittedName>
        <fullName evidence="1">Uncharacterized protein</fullName>
    </submittedName>
</protein>
<organism evidence="1 2">
    <name type="scientific">Elysia crispata</name>
    <name type="common">lettuce slug</name>
    <dbReference type="NCBI Taxonomy" id="231223"/>
    <lineage>
        <taxon>Eukaryota</taxon>
        <taxon>Metazoa</taxon>
        <taxon>Spiralia</taxon>
        <taxon>Lophotrochozoa</taxon>
        <taxon>Mollusca</taxon>
        <taxon>Gastropoda</taxon>
        <taxon>Heterobranchia</taxon>
        <taxon>Euthyneura</taxon>
        <taxon>Panpulmonata</taxon>
        <taxon>Sacoglossa</taxon>
        <taxon>Placobranchoidea</taxon>
        <taxon>Plakobranchidae</taxon>
        <taxon>Elysia</taxon>
    </lineage>
</organism>
<evidence type="ECO:0000313" key="1">
    <source>
        <dbReference type="EMBL" id="KAK3725635.1"/>
    </source>
</evidence>
<dbReference type="AlphaFoldDB" id="A0AAE1CP59"/>